<dbReference type="Proteomes" id="UP000001880">
    <property type="component" value="Chromosome"/>
</dbReference>
<dbReference type="GO" id="GO:0005829">
    <property type="term" value="C:cytosol"/>
    <property type="evidence" value="ECO:0007669"/>
    <property type="project" value="TreeGrafter"/>
</dbReference>
<proteinExistence type="inferred from homology"/>
<dbReference type="Gene3D" id="3.40.50.360">
    <property type="match status" value="1"/>
</dbReference>
<dbReference type="STRING" id="502025.Hoch_2640"/>
<feature type="domain" description="Flavodoxin-like fold" evidence="3">
    <location>
        <begin position="2"/>
        <end position="185"/>
    </location>
</feature>
<dbReference type="eggNOG" id="COG2249">
    <property type="taxonomic scope" value="Bacteria"/>
</dbReference>
<keyword evidence="5" id="KW-1185">Reference proteome</keyword>
<dbReference type="SUPFAM" id="SSF52218">
    <property type="entry name" value="Flavoproteins"/>
    <property type="match status" value="1"/>
</dbReference>
<dbReference type="PANTHER" id="PTHR10204">
    <property type="entry name" value="NAD P H OXIDOREDUCTASE-RELATED"/>
    <property type="match status" value="1"/>
</dbReference>
<accession>D0LLZ4</accession>
<dbReference type="KEGG" id="hoh:Hoch_2640"/>
<gene>
    <name evidence="4" type="ordered locus">Hoch_2640</name>
</gene>
<dbReference type="InterPro" id="IPR029039">
    <property type="entry name" value="Flavoprotein-like_sf"/>
</dbReference>
<dbReference type="RefSeq" id="WP_012827780.1">
    <property type="nucleotide sequence ID" value="NC_013440.1"/>
</dbReference>
<evidence type="ECO:0000313" key="4">
    <source>
        <dbReference type="EMBL" id="ACY15172.1"/>
    </source>
</evidence>
<dbReference type="AlphaFoldDB" id="D0LLZ4"/>
<keyword evidence="2" id="KW-0560">Oxidoreductase</keyword>
<evidence type="ECO:0000256" key="1">
    <source>
        <dbReference type="ARBA" id="ARBA00006252"/>
    </source>
</evidence>
<dbReference type="GO" id="GO:0003955">
    <property type="term" value="F:NAD(P)H dehydrogenase (quinone) activity"/>
    <property type="evidence" value="ECO:0007669"/>
    <property type="project" value="TreeGrafter"/>
</dbReference>
<sequence>MKRVLIINGHPDRESFCAALAERYQQGVLSAGAPCELVHLADLDFDPILHHGYRKRPELEPDLERMQQALTDAEHLVLVYPNWWGSYPALLKGFFDRTLLPGFAFRYRKDSPLWDKLLAGRSARLLVTMDTPWWYYWLMVGRPGHNAVQKATLGFCGYAPVKISAFSPVRSSTDAVRAKWLAQVEALGAAQR</sequence>
<dbReference type="OrthoDB" id="9798454at2"/>
<organism evidence="4 5">
    <name type="scientific">Haliangium ochraceum (strain DSM 14365 / JCM 11303 / SMP-2)</name>
    <dbReference type="NCBI Taxonomy" id="502025"/>
    <lineage>
        <taxon>Bacteria</taxon>
        <taxon>Pseudomonadati</taxon>
        <taxon>Myxococcota</taxon>
        <taxon>Polyangia</taxon>
        <taxon>Haliangiales</taxon>
        <taxon>Kofleriaceae</taxon>
        <taxon>Haliangium</taxon>
    </lineage>
</organism>
<evidence type="ECO:0000259" key="3">
    <source>
        <dbReference type="Pfam" id="PF02525"/>
    </source>
</evidence>
<dbReference type="InterPro" id="IPR003680">
    <property type="entry name" value="Flavodoxin_fold"/>
</dbReference>
<reference evidence="4 5" key="1">
    <citation type="journal article" date="2010" name="Stand. Genomic Sci.">
        <title>Complete genome sequence of Haliangium ochraceum type strain (SMP-2).</title>
        <authorList>
            <consortium name="US DOE Joint Genome Institute (JGI-PGF)"/>
            <person name="Ivanova N."/>
            <person name="Daum C."/>
            <person name="Lang E."/>
            <person name="Abt B."/>
            <person name="Kopitz M."/>
            <person name="Saunders E."/>
            <person name="Lapidus A."/>
            <person name="Lucas S."/>
            <person name="Glavina Del Rio T."/>
            <person name="Nolan M."/>
            <person name="Tice H."/>
            <person name="Copeland A."/>
            <person name="Cheng J.F."/>
            <person name="Chen F."/>
            <person name="Bruce D."/>
            <person name="Goodwin L."/>
            <person name="Pitluck S."/>
            <person name="Mavromatis K."/>
            <person name="Pati A."/>
            <person name="Mikhailova N."/>
            <person name="Chen A."/>
            <person name="Palaniappan K."/>
            <person name="Land M."/>
            <person name="Hauser L."/>
            <person name="Chang Y.J."/>
            <person name="Jeffries C.D."/>
            <person name="Detter J.C."/>
            <person name="Brettin T."/>
            <person name="Rohde M."/>
            <person name="Goker M."/>
            <person name="Bristow J."/>
            <person name="Markowitz V."/>
            <person name="Eisen J.A."/>
            <person name="Hugenholtz P."/>
            <person name="Kyrpides N.C."/>
            <person name="Klenk H.P."/>
        </authorList>
    </citation>
    <scope>NUCLEOTIDE SEQUENCE [LARGE SCALE GENOMIC DNA]</scope>
    <source>
        <strain evidence="5">DSM 14365 / CIP 107738 / JCM 11303 / AJ 13395 / SMP-2</strain>
    </source>
</reference>
<evidence type="ECO:0000256" key="2">
    <source>
        <dbReference type="ARBA" id="ARBA00023002"/>
    </source>
</evidence>
<name>D0LLZ4_HALO1</name>
<protein>
    <submittedName>
        <fullName evidence="4">NAD(P)H dehydrogenase (Quinone)</fullName>
    </submittedName>
</protein>
<dbReference type="Pfam" id="PF02525">
    <property type="entry name" value="Flavodoxin_2"/>
    <property type="match status" value="1"/>
</dbReference>
<comment type="similarity">
    <text evidence="1">Belongs to the NAD(P)H dehydrogenase (quinone) family.</text>
</comment>
<dbReference type="InterPro" id="IPR051545">
    <property type="entry name" value="NAD(P)H_dehydrogenase_qn"/>
</dbReference>
<evidence type="ECO:0000313" key="5">
    <source>
        <dbReference type="Proteomes" id="UP000001880"/>
    </source>
</evidence>
<dbReference type="PANTHER" id="PTHR10204:SF34">
    <property type="entry name" value="NAD(P)H DEHYDROGENASE [QUINONE] 1 ISOFORM 1"/>
    <property type="match status" value="1"/>
</dbReference>
<dbReference type="HOGENOM" id="CLU_058643_1_0_7"/>
<dbReference type="EMBL" id="CP001804">
    <property type="protein sequence ID" value="ACY15172.1"/>
    <property type="molecule type" value="Genomic_DNA"/>
</dbReference>